<dbReference type="PANTHER" id="PTHR30069:SF29">
    <property type="entry name" value="HEMOGLOBIN AND HEMOGLOBIN-HAPTOGLOBIN-BINDING PROTEIN 1-RELATED"/>
    <property type="match status" value="1"/>
</dbReference>
<dbReference type="Proteomes" id="UP000223913">
    <property type="component" value="Unassembled WGS sequence"/>
</dbReference>
<dbReference type="Pfam" id="PF14905">
    <property type="entry name" value="OMP_b-brl_3"/>
    <property type="match status" value="1"/>
</dbReference>
<sequence length="853" mass="94436">MQSFERSFIGRLVLVLILVFGVITLDFAQRPTGAGGWNRGAAANGRFYGKVVDEDGKGVGYAAVQLYEKTMAPETDQATETLVSGQITADNGDFSLENVPAGKKYVLKISFLGLGDVEQEVAFEKGNMDMDLGNITLSADAENLEEVVVTGQASTVTLALDRKVFKVEKNAMAAGGTAEDALKNVPSLSVDIDGNVTLRNSAPQIFVDGRPTTLSLDQIPADAIESVEVVTNPSAKYDASGGQAGIVNIVMKKNRSLGYNGNIRLGGDTQGGYNVGGNLNAREGKINAFLSFNLNSRRSQSEQETYRQNLVGSPLTDVTQTGSSDFIGQFMNARAGFDWFVDNRNTFTITGSATRGKFTPENVINIRTDSLFPGRTAFSEAVRISDSEREFRNMGASVLYKHLFPKKGKELTADFNINRISIEGMGNFRTDYTTSNVISRERQENGGGTNFITAQADYVEELNPQMKLEAGVRAAVRSFDNSNANFVLNQNTNEWVRRSNFADLYEFEDNVYAAYTAFSHDLGKWGYQIGLRAESSTYVGTLPESDVTFENNFPLSLFPSAFLTRKLNEKDVLQFSYSRRINRPNFFQLLPFTDFSDSLNLRRGNANLVPEFTNSLEGTYQNFFENGNNLLISVYYKQASDLITSYQFQEFDPNLNRDVVITSYANSSNSEAYGVEVTFRNAVTKAIEMTTNVNLYNSKVDASNVEAGLINERFTWFAKENIDIRLPAGFTMQLSGEYQGPAAFTPSDGGGHGWRGVTNSAQGYTIGRGYVDAAVRKDLFNRKANLTVSINDIFGTRKSGSYSESEFFIQDSWRLRAPQQVRVNFSYRFGKVDSSLFKRKNNRVNNEGMDMMQ</sequence>
<feature type="domain" description="TonB-dependent receptor plug" evidence="2">
    <location>
        <begin position="172"/>
        <end position="240"/>
    </location>
</feature>
<comment type="caution">
    <text evidence="4">The sequence shown here is derived from an EMBL/GenBank/DDBJ whole genome shotgun (WGS) entry which is preliminary data.</text>
</comment>
<name>A0A2D0NBY7_FLAN2</name>
<reference evidence="4 5" key="1">
    <citation type="submission" date="2017-10" db="EMBL/GenBank/DDBJ databases">
        <title>The draft genome sequence of Lewinella nigricans NBRC 102662.</title>
        <authorList>
            <person name="Wang K."/>
        </authorList>
    </citation>
    <scope>NUCLEOTIDE SEQUENCE [LARGE SCALE GENOMIC DNA]</scope>
    <source>
        <strain evidence="4 5">NBRC 102662</strain>
    </source>
</reference>
<dbReference type="SUPFAM" id="SSF56935">
    <property type="entry name" value="Porins"/>
    <property type="match status" value="1"/>
</dbReference>
<dbReference type="Gene3D" id="2.170.130.10">
    <property type="entry name" value="TonB-dependent receptor, plug domain"/>
    <property type="match status" value="1"/>
</dbReference>
<dbReference type="InterPro" id="IPR008969">
    <property type="entry name" value="CarboxyPept-like_regulatory"/>
</dbReference>
<dbReference type="Pfam" id="PF07715">
    <property type="entry name" value="Plug"/>
    <property type="match status" value="1"/>
</dbReference>
<evidence type="ECO:0000256" key="1">
    <source>
        <dbReference type="ARBA" id="ARBA00022729"/>
    </source>
</evidence>
<dbReference type="AlphaFoldDB" id="A0A2D0NBY7"/>
<accession>A0A2D0NBY7</accession>
<dbReference type="GO" id="GO:0044718">
    <property type="term" value="P:siderophore transmembrane transport"/>
    <property type="evidence" value="ECO:0007669"/>
    <property type="project" value="TreeGrafter"/>
</dbReference>
<dbReference type="OrthoDB" id="905812at2"/>
<proteinExistence type="predicted"/>
<gene>
    <name evidence="4" type="ORF">CRP01_13010</name>
</gene>
<dbReference type="EMBL" id="PDUD01000019">
    <property type="protein sequence ID" value="PHN05896.1"/>
    <property type="molecule type" value="Genomic_DNA"/>
</dbReference>
<dbReference type="GO" id="GO:0015344">
    <property type="term" value="F:siderophore uptake transmembrane transporter activity"/>
    <property type="evidence" value="ECO:0007669"/>
    <property type="project" value="TreeGrafter"/>
</dbReference>
<dbReference type="InterPro" id="IPR039426">
    <property type="entry name" value="TonB-dep_rcpt-like"/>
</dbReference>
<dbReference type="RefSeq" id="WP_099150489.1">
    <property type="nucleotide sequence ID" value="NZ_PDUD01000019.1"/>
</dbReference>
<protein>
    <submittedName>
        <fullName evidence="4">TonB-dependent receptor</fullName>
    </submittedName>
</protein>
<dbReference type="InterPro" id="IPR041700">
    <property type="entry name" value="OMP_b-brl_3"/>
</dbReference>
<evidence type="ECO:0000313" key="4">
    <source>
        <dbReference type="EMBL" id="PHN05896.1"/>
    </source>
</evidence>
<keyword evidence="4" id="KW-0675">Receptor</keyword>
<dbReference type="InterPro" id="IPR012910">
    <property type="entry name" value="Plug_dom"/>
</dbReference>
<keyword evidence="1" id="KW-0732">Signal</keyword>
<dbReference type="SUPFAM" id="SSF49464">
    <property type="entry name" value="Carboxypeptidase regulatory domain-like"/>
    <property type="match status" value="1"/>
</dbReference>
<dbReference type="PANTHER" id="PTHR30069">
    <property type="entry name" value="TONB-DEPENDENT OUTER MEMBRANE RECEPTOR"/>
    <property type="match status" value="1"/>
</dbReference>
<dbReference type="InterPro" id="IPR037066">
    <property type="entry name" value="Plug_dom_sf"/>
</dbReference>
<feature type="domain" description="Outer membrane protein beta-barrel" evidence="3">
    <location>
        <begin position="402"/>
        <end position="827"/>
    </location>
</feature>
<evidence type="ECO:0000259" key="3">
    <source>
        <dbReference type="Pfam" id="PF14905"/>
    </source>
</evidence>
<evidence type="ECO:0000313" key="5">
    <source>
        <dbReference type="Proteomes" id="UP000223913"/>
    </source>
</evidence>
<evidence type="ECO:0000259" key="2">
    <source>
        <dbReference type="Pfam" id="PF07715"/>
    </source>
</evidence>
<organism evidence="4 5">
    <name type="scientific">Flavilitoribacter nigricans (strain ATCC 23147 / DSM 23189 / NBRC 102662 / NCIMB 1420 / SS-2)</name>
    <name type="common">Lewinella nigricans</name>
    <dbReference type="NCBI Taxonomy" id="1122177"/>
    <lineage>
        <taxon>Bacteria</taxon>
        <taxon>Pseudomonadati</taxon>
        <taxon>Bacteroidota</taxon>
        <taxon>Saprospiria</taxon>
        <taxon>Saprospirales</taxon>
        <taxon>Lewinellaceae</taxon>
        <taxon>Flavilitoribacter</taxon>
    </lineage>
</organism>
<keyword evidence="5" id="KW-1185">Reference proteome</keyword>